<dbReference type="RefSeq" id="WP_109813062.1">
    <property type="nucleotide sequence ID" value="NZ_QGKU01000059.1"/>
</dbReference>
<dbReference type="Pfam" id="PF13377">
    <property type="entry name" value="Peripla_BP_3"/>
    <property type="match status" value="1"/>
</dbReference>
<dbReference type="SUPFAM" id="SSF53822">
    <property type="entry name" value="Periplasmic binding protein-like I"/>
    <property type="match status" value="1"/>
</dbReference>
<comment type="caution">
    <text evidence="6">The sequence shown here is derived from an EMBL/GenBank/DDBJ whole genome shotgun (WGS) entry which is preliminary data.</text>
</comment>
<protein>
    <submittedName>
        <fullName evidence="6">LacI family transcriptional regulator</fullName>
    </submittedName>
</protein>
<dbReference type="GO" id="GO:0003700">
    <property type="term" value="F:DNA-binding transcription factor activity"/>
    <property type="evidence" value="ECO:0007669"/>
    <property type="project" value="TreeGrafter"/>
</dbReference>
<dbReference type="GO" id="GO:0000976">
    <property type="term" value="F:transcription cis-regulatory region binding"/>
    <property type="evidence" value="ECO:0007669"/>
    <property type="project" value="TreeGrafter"/>
</dbReference>
<dbReference type="PROSITE" id="PS50932">
    <property type="entry name" value="HTH_LACI_2"/>
    <property type="match status" value="1"/>
</dbReference>
<dbReference type="OrthoDB" id="9805705at2"/>
<dbReference type="Proteomes" id="UP000245680">
    <property type="component" value="Unassembled WGS sequence"/>
</dbReference>
<reference evidence="6 7" key="1">
    <citation type="submission" date="2018-05" db="EMBL/GenBank/DDBJ databases">
        <title>Rhodobacteraceae gen. nov., sp. nov. isolated from sea water.</title>
        <authorList>
            <person name="Ren Y."/>
        </authorList>
    </citation>
    <scope>NUCLEOTIDE SEQUENCE [LARGE SCALE GENOMIC DNA]</scope>
    <source>
        <strain evidence="6 7">TG-679</strain>
    </source>
</reference>
<dbReference type="PANTHER" id="PTHR30146">
    <property type="entry name" value="LACI-RELATED TRANSCRIPTIONAL REPRESSOR"/>
    <property type="match status" value="1"/>
</dbReference>
<proteinExistence type="predicted"/>
<dbReference type="PANTHER" id="PTHR30146:SF109">
    <property type="entry name" value="HTH-TYPE TRANSCRIPTIONAL REGULATOR GALS"/>
    <property type="match status" value="1"/>
</dbReference>
<dbReference type="CDD" id="cd06267">
    <property type="entry name" value="PBP1_LacI_sugar_binding-like"/>
    <property type="match status" value="1"/>
</dbReference>
<dbReference type="SMART" id="SM00354">
    <property type="entry name" value="HTH_LACI"/>
    <property type="match status" value="1"/>
</dbReference>
<dbReference type="CDD" id="cd01392">
    <property type="entry name" value="HTH_LacI"/>
    <property type="match status" value="1"/>
</dbReference>
<dbReference type="PROSITE" id="PS50943">
    <property type="entry name" value="HTH_CROC1"/>
    <property type="match status" value="1"/>
</dbReference>
<sequence>MGQQRVRTMEELASVSGISRPTLSKYFNDPNSVRQTTRARIETALERYDYTPNVYAINQNRNLTRNIGIVVPFLADPFFAEVARNLELLCGGSGFNPILLSSHGDPDREVANLESLRGIRPAGVLLAPMGRRSHHDALDAFCRDVPTVLFDCDVDSVGDAMFGTDHFQSTGMIVEYLARTGEPPALFEMGNAPNPNANKRRAAYEAAMRKLGHAPMLLVADGVGWAFEEIAHREASRMIAARSLPTDTVFCSNDRLAIGFLAAAYEQGLRVGVGTGCALRVAGHDDHPFSRFTCPSLTTVSQAYDQIAGRSLDLLLSIIASGERPGTKATTLFDGSLVMRTSA</sequence>
<evidence type="ECO:0000256" key="3">
    <source>
        <dbReference type="ARBA" id="ARBA00023163"/>
    </source>
</evidence>
<keyword evidence="1" id="KW-0805">Transcription regulation</keyword>
<gene>
    <name evidence="6" type="ORF">DKT77_18085</name>
</gene>
<evidence type="ECO:0000259" key="4">
    <source>
        <dbReference type="PROSITE" id="PS50932"/>
    </source>
</evidence>
<keyword evidence="3" id="KW-0804">Transcription</keyword>
<dbReference type="AlphaFoldDB" id="A0A2V2LFN4"/>
<evidence type="ECO:0000256" key="1">
    <source>
        <dbReference type="ARBA" id="ARBA00023015"/>
    </source>
</evidence>
<evidence type="ECO:0000313" key="6">
    <source>
        <dbReference type="EMBL" id="PWR01229.1"/>
    </source>
</evidence>
<evidence type="ECO:0000256" key="2">
    <source>
        <dbReference type="ARBA" id="ARBA00023125"/>
    </source>
</evidence>
<accession>A0A2V2LFN4</accession>
<organism evidence="6 7">
    <name type="scientific">Meridianimarinicoccus roseus</name>
    <dbReference type="NCBI Taxonomy" id="2072018"/>
    <lineage>
        <taxon>Bacteria</taxon>
        <taxon>Pseudomonadati</taxon>
        <taxon>Pseudomonadota</taxon>
        <taxon>Alphaproteobacteria</taxon>
        <taxon>Rhodobacterales</taxon>
        <taxon>Paracoccaceae</taxon>
        <taxon>Meridianimarinicoccus</taxon>
    </lineage>
</organism>
<keyword evidence="2" id="KW-0238">DNA-binding</keyword>
<dbReference type="InterPro" id="IPR010982">
    <property type="entry name" value="Lambda_DNA-bd_dom_sf"/>
</dbReference>
<dbReference type="Gene3D" id="3.40.50.2300">
    <property type="match status" value="2"/>
</dbReference>
<feature type="domain" description="HTH cro/C1-type" evidence="5">
    <location>
        <begin position="8"/>
        <end position="51"/>
    </location>
</feature>
<feature type="domain" description="HTH lacI-type" evidence="4">
    <location>
        <begin position="7"/>
        <end position="61"/>
    </location>
</feature>
<dbReference type="InterPro" id="IPR046335">
    <property type="entry name" value="LacI/GalR-like_sensor"/>
</dbReference>
<dbReference type="InterPro" id="IPR001387">
    <property type="entry name" value="Cro/C1-type_HTH"/>
</dbReference>
<dbReference type="Pfam" id="PF00356">
    <property type="entry name" value="LacI"/>
    <property type="match status" value="1"/>
</dbReference>
<evidence type="ECO:0000259" key="5">
    <source>
        <dbReference type="PROSITE" id="PS50943"/>
    </source>
</evidence>
<keyword evidence="7" id="KW-1185">Reference proteome</keyword>
<dbReference type="InterPro" id="IPR000843">
    <property type="entry name" value="HTH_LacI"/>
</dbReference>
<name>A0A2V2LFN4_9RHOB</name>
<dbReference type="SUPFAM" id="SSF47413">
    <property type="entry name" value="lambda repressor-like DNA-binding domains"/>
    <property type="match status" value="1"/>
</dbReference>
<dbReference type="Gene3D" id="1.10.260.40">
    <property type="entry name" value="lambda repressor-like DNA-binding domains"/>
    <property type="match status" value="1"/>
</dbReference>
<dbReference type="EMBL" id="QGKU01000059">
    <property type="protein sequence ID" value="PWR01229.1"/>
    <property type="molecule type" value="Genomic_DNA"/>
</dbReference>
<evidence type="ECO:0000313" key="7">
    <source>
        <dbReference type="Proteomes" id="UP000245680"/>
    </source>
</evidence>
<dbReference type="InterPro" id="IPR028082">
    <property type="entry name" value="Peripla_BP_I"/>
</dbReference>